<comment type="caution">
    <text evidence="3">The sequence shown here is derived from an EMBL/GenBank/DDBJ whole genome shotgun (WGS) entry which is preliminary data.</text>
</comment>
<dbReference type="AlphaFoldDB" id="A0A8S1C6D2"/>
<reference evidence="3 4" key="1">
    <citation type="submission" date="2020-04" db="EMBL/GenBank/DDBJ databases">
        <authorList>
            <person name="Alioto T."/>
            <person name="Alioto T."/>
            <person name="Gomez Garrido J."/>
        </authorList>
    </citation>
    <scope>NUCLEOTIDE SEQUENCE [LARGE SCALE GENOMIC DNA]</scope>
</reference>
<dbReference type="Pfam" id="PF10505">
    <property type="entry name" value="NARG2_C"/>
    <property type="match status" value="1"/>
</dbReference>
<feature type="compositionally biased region" description="Basic and acidic residues" evidence="1">
    <location>
        <begin position="37"/>
        <end position="50"/>
    </location>
</feature>
<organism evidence="3 4">
    <name type="scientific">Cloeon dipterum</name>
    <dbReference type="NCBI Taxonomy" id="197152"/>
    <lineage>
        <taxon>Eukaryota</taxon>
        <taxon>Metazoa</taxon>
        <taxon>Ecdysozoa</taxon>
        <taxon>Arthropoda</taxon>
        <taxon>Hexapoda</taxon>
        <taxon>Insecta</taxon>
        <taxon>Pterygota</taxon>
        <taxon>Palaeoptera</taxon>
        <taxon>Ephemeroptera</taxon>
        <taxon>Pisciforma</taxon>
        <taxon>Baetidae</taxon>
        <taxon>Cloeon</taxon>
    </lineage>
</organism>
<evidence type="ECO:0000259" key="2">
    <source>
        <dbReference type="Pfam" id="PF10505"/>
    </source>
</evidence>
<feature type="region of interest" description="Disordered" evidence="1">
    <location>
        <begin position="37"/>
        <end position="71"/>
    </location>
</feature>
<dbReference type="PANTHER" id="PTHR14633:SF3">
    <property type="entry name" value="LITTLE ELONGATION COMPLEX SUBUNIT 2"/>
    <property type="match status" value="1"/>
</dbReference>
<sequence>MDLVDDFFDSIPWDKLKDQSTKVPISEECRKFLDSFIKRKEPNPNTEAKETTITNSKTQAHPPASNSVDAGAAKPRLGKLQFPRLSSLTNADHASYLSARYCGQVTSQSLQIFQKLHSLVVAEQKEFNEWLAKAMAGQPPLVNKTLLQMGTSLLASKQDEATLRFSNDTFSLHKELPMKKPATSEVHLKPIQHLCSSGLVASCQKINEGANFILQPELNRVKVSSQLRDDKVAEGLACKHFADVILSPGVVFALINASGKEKDVPLTVRAIKDADGRERKLFVIDKPLPAKSLGDYKKMTWAAKKAAKRAFLSYREKYFDFAKMSVEQCKSDFAQDLVDYSAAKSGHAIRNHVYSLWCLEHKFASKTADTAWGRQGCPIHLLVRSQCHGFFEGGPAEPPRFVQMGVKLERKPDLGAEALDLAEFTQDWVSMILRPEAILLRARVDAKSLKVVQVEHKDLKVITKEARAKEFDSAATLGALHSLLAEIIRLQEGRFLLRINPKGAVVHAYGPPLPNHSSINLSLDYKSHDDKLVVEKEHSIQIDPEVVTPLCLKNQRIPATFLPRKVSKRFVKPQSRYKKGKKVKL</sequence>
<dbReference type="GO" id="GO:0042795">
    <property type="term" value="P:snRNA transcription by RNA polymerase II"/>
    <property type="evidence" value="ECO:0007669"/>
    <property type="project" value="TreeGrafter"/>
</dbReference>
<dbReference type="GO" id="GO:0042796">
    <property type="term" value="P:snRNA transcription by RNA polymerase III"/>
    <property type="evidence" value="ECO:0007669"/>
    <property type="project" value="TreeGrafter"/>
</dbReference>
<feature type="domain" description="Little elongation complex subunit 2 C-terminal" evidence="2">
    <location>
        <begin position="350"/>
        <end position="562"/>
    </location>
</feature>
<gene>
    <name evidence="3" type="ORF">CLODIP_2_CD00114</name>
</gene>
<name>A0A8S1C6D2_9INSE</name>
<proteinExistence type="predicted"/>
<keyword evidence="4" id="KW-1185">Reference proteome</keyword>
<dbReference type="EMBL" id="CADEPI010000025">
    <property type="protein sequence ID" value="CAB3366392.1"/>
    <property type="molecule type" value="Genomic_DNA"/>
</dbReference>
<protein>
    <recommendedName>
        <fullName evidence="2">Little elongation complex subunit 2 C-terminal domain-containing protein</fullName>
    </recommendedName>
</protein>
<feature type="compositionally biased region" description="Polar residues" evidence="1">
    <location>
        <begin position="51"/>
        <end position="68"/>
    </location>
</feature>
<dbReference type="GO" id="GO:0045945">
    <property type="term" value="P:positive regulation of transcription by RNA polymerase III"/>
    <property type="evidence" value="ECO:0007669"/>
    <property type="project" value="TreeGrafter"/>
</dbReference>
<evidence type="ECO:0000256" key="1">
    <source>
        <dbReference type="SAM" id="MobiDB-lite"/>
    </source>
</evidence>
<dbReference type="Proteomes" id="UP000494165">
    <property type="component" value="Unassembled WGS sequence"/>
</dbReference>
<dbReference type="GO" id="GO:0008023">
    <property type="term" value="C:transcription elongation factor complex"/>
    <property type="evidence" value="ECO:0007669"/>
    <property type="project" value="InterPro"/>
</dbReference>
<dbReference type="OrthoDB" id="6288737at2759"/>
<accession>A0A8S1C6D2</accession>
<evidence type="ECO:0000313" key="3">
    <source>
        <dbReference type="EMBL" id="CAB3366392.1"/>
    </source>
</evidence>
<evidence type="ECO:0000313" key="4">
    <source>
        <dbReference type="Proteomes" id="UP000494165"/>
    </source>
</evidence>
<dbReference type="InterPro" id="IPR019535">
    <property type="entry name" value="ICE2_C"/>
</dbReference>
<dbReference type="PANTHER" id="PTHR14633">
    <property type="entry name" value="LITTLE ELONGATION COMPLEX SUBUNIT 2"/>
    <property type="match status" value="1"/>
</dbReference>